<dbReference type="GO" id="GO:0070573">
    <property type="term" value="F:metallodipeptidase activity"/>
    <property type="evidence" value="ECO:0007669"/>
    <property type="project" value="InterPro"/>
</dbReference>
<dbReference type="EMBL" id="VTAV01000020">
    <property type="protein sequence ID" value="TYR32236.1"/>
    <property type="molecule type" value="Genomic_DNA"/>
</dbReference>
<dbReference type="SUPFAM" id="SSF51556">
    <property type="entry name" value="Metallo-dependent hydrolases"/>
    <property type="match status" value="1"/>
</dbReference>
<proteinExistence type="predicted"/>
<evidence type="ECO:0000313" key="1">
    <source>
        <dbReference type="EMBL" id="TYR32236.1"/>
    </source>
</evidence>
<dbReference type="GO" id="GO:0006508">
    <property type="term" value="P:proteolysis"/>
    <property type="evidence" value="ECO:0007669"/>
    <property type="project" value="InterPro"/>
</dbReference>
<sequence>MLNTESTNSSLEGECYDLHFSSIVADAHNDVIGSHTMKGRDIAQYVKEAQTDLIRLKEGGVKLQIFSIFCNHKYGKGTAFKYANAMINALDELVQTNCNKISLAKSVVEIRQIVGEGKIAALFGVEGGHMIENNLDYLYALAERGMKYLTITWNNSTEWATSAADEAKSTFDKTRKGLSLEGRRYIRELNKLGVIADLSHAGEQTFYDVLEESAKPVLASHSNCYTLAPHNRNLKDDQLKAIAQNGGVIGINFYSGFIDSDYQLRLDNLLIKHSELVKDISPHHQHDKIYVSRDLFTRISKEEVDSIRPPLTKLIDHLDYIVNMAGIDHVCIGSDFDGAESFSSGMDDVSCYPLITKELLSRGYTHVDIKKILGENLLRILAQNEV</sequence>
<dbReference type="PANTHER" id="PTHR10443">
    <property type="entry name" value="MICROSOMAL DIPEPTIDASE"/>
    <property type="match status" value="1"/>
</dbReference>
<dbReference type="PROSITE" id="PS51365">
    <property type="entry name" value="RENAL_DIPEPTIDASE_2"/>
    <property type="match status" value="1"/>
</dbReference>
<keyword evidence="2" id="KW-1185">Reference proteome</keyword>
<accession>A0A5D4GU29</accession>
<dbReference type="InterPro" id="IPR032466">
    <property type="entry name" value="Metal_Hydrolase"/>
</dbReference>
<dbReference type="Proteomes" id="UP000322362">
    <property type="component" value="Unassembled WGS sequence"/>
</dbReference>
<reference evidence="1 2" key="1">
    <citation type="submission" date="2019-08" db="EMBL/GenBank/DDBJ databases">
        <title>Phlebobacter frassis gen. nov. sp. nov., a new member of family Sphingobacteriaceae isolated from sand fly rearing media.</title>
        <authorList>
            <person name="Kakumanu M.L."/>
            <person name="Marayati B.F."/>
            <person name="Wada-Katsumata A."/>
            <person name="Wasserberg G."/>
            <person name="Schal C."/>
            <person name="Apperson C.S."/>
            <person name="Ponnusamy L."/>
        </authorList>
    </citation>
    <scope>NUCLEOTIDE SEQUENCE [LARGE SCALE GENOMIC DNA]</scope>
    <source>
        <strain evidence="1 2">SSI9</strain>
    </source>
</reference>
<dbReference type="Gene3D" id="3.20.20.140">
    <property type="entry name" value="Metal-dependent hydrolases"/>
    <property type="match status" value="1"/>
</dbReference>
<dbReference type="AlphaFoldDB" id="A0A5D4GU29"/>
<dbReference type="InterPro" id="IPR008257">
    <property type="entry name" value="Pept_M19"/>
</dbReference>
<dbReference type="PANTHER" id="PTHR10443:SF12">
    <property type="entry name" value="DIPEPTIDASE"/>
    <property type="match status" value="1"/>
</dbReference>
<dbReference type="RefSeq" id="WP_148920966.1">
    <property type="nucleotide sequence ID" value="NZ_VTAV01000020.1"/>
</dbReference>
<evidence type="ECO:0000313" key="2">
    <source>
        <dbReference type="Proteomes" id="UP000322362"/>
    </source>
</evidence>
<protein>
    <submittedName>
        <fullName evidence="1">Membrane dipeptidase</fullName>
    </submittedName>
</protein>
<name>A0A5D4GU29_9SPHI</name>
<dbReference type="CDD" id="cd01301">
    <property type="entry name" value="rDP_like"/>
    <property type="match status" value="1"/>
</dbReference>
<dbReference type="Pfam" id="PF01244">
    <property type="entry name" value="Peptidase_M19"/>
    <property type="match status" value="1"/>
</dbReference>
<gene>
    <name evidence="1" type="ORF">FXV77_19760</name>
</gene>
<comment type="caution">
    <text evidence="1">The sequence shown here is derived from an EMBL/GenBank/DDBJ whole genome shotgun (WGS) entry which is preliminary data.</text>
</comment>
<organism evidence="1 2">
    <name type="scientific">Sphingobacterium phlebotomi</name>
    <dbReference type="NCBI Taxonomy" id="2605433"/>
    <lineage>
        <taxon>Bacteria</taxon>
        <taxon>Pseudomonadati</taxon>
        <taxon>Bacteroidota</taxon>
        <taxon>Sphingobacteriia</taxon>
        <taxon>Sphingobacteriales</taxon>
        <taxon>Sphingobacteriaceae</taxon>
        <taxon>Sphingobacterium</taxon>
    </lineage>
</organism>